<sequence>MSHLMFALFYVLFSLLKCNYGQQFNIMDSFHNCDMKKNNKCYLCFSLPHHAPFTYQSKIYPNPNPKKKYTLQYEDDRGWVIKPMSAAGNNNYACRTETVHVNSCQCPPKIKSKKTTKLDKPRISVQEKKKKNITRNRLKYICDCSHASPIQTKKKHKVQKENIVDEIPFNSNTRSLHVPIVENPSTLPLPPISKEATTITKHFSKSEPRLSMHRTHKATSMRGFTSKPMSKRTSMCYKRSASQQSKAVKVNSSHKCNIKKAQQFYLVSPYHRLYFPKKMQKTVMFDRNTVRNVKKNCKTSKEKKDKRRQPAFGKRLCYLSKSYGCDIKNAVSGVETAAWGNGIKCENLYMNTFIRRPCYWIYKCCPSVYPCFLDCHKFFVNIFHALMFVLTTCTRPT</sequence>
<feature type="signal peptide" evidence="2">
    <location>
        <begin position="1"/>
        <end position="21"/>
    </location>
</feature>
<feature type="chain" id="PRO_5045278121" evidence="2">
    <location>
        <begin position="22"/>
        <end position="397"/>
    </location>
</feature>
<reference evidence="4" key="1">
    <citation type="submission" date="2025-08" db="UniProtKB">
        <authorList>
            <consortium name="RefSeq"/>
        </authorList>
    </citation>
    <scope>IDENTIFICATION</scope>
    <source>
        <tissue evidence="4">Whole larvae</tissue>
    </source>
</reference>
<evidence type="ECO:0000313" key="4">
    <source>
        <dbReference type="RefSeq" id="XP_052749325.1"/>
    </source>
</evidence>
<proteinExistence type="predicted"/>
<evidence type="ECO:0000256" key="1">
    <source>
        <dbReference type="SAM" id="MobiDB-lite"/>
    </source>
</evidence>
<protein>
    <submittedName>
        <fullName evidence="4">Uncharacterized protein LOC128200303</fullName>
    </submittedName>
</protein>
<evidence type="ECO:0000313" key="3">
    <source>
        <dbReference type="Proteomes" id="UP001652740"/>
    </source>
</evidence>
<feature type="region of interest" description="Disordered" evidence="1">
    <location>
        <begin position="206"/>
        <end position="230"/>
    </location>
</feature>
<gene>
    <name evidence="4" type="primary">LOC128200303</name>
</gene>
<keyword evidence="2" id="KW-0732">Signal</keyword>
<dbReference type="Proteomes" id="UP001652740">
    <property type="component" value="Unplaced"/>
</dbReference>
<organism evidence="3 4">
    <name type="scientific">Galleria mellonella</name>
    <name type="common">Greater wax moth</name>
    <dbReference type="NCBI Taxonomy" id="7137"/>
    <lineage>
        <taxon>Eukaryota</taxon>
        <taxon>Metazoa</taxon>
        <taxon>Ecdysozoa</taxon>
        <taxon>Arthropoda</taxon>
        <taxon>Hexapoda</taxon>
        <taxon>Insecta</taxon>
        <taxon>Pterygota</taxon>
        <taxon>Neoptera</taxon>
        <taxon>Endopterygota</taxon>
        <taxon>Lepidoptera</taxon>
        <taxon>Glossata</taxon>
        <taxon>Ditrysia</taxon>
        <taxon>Pyraloidea</taxon>
        <taxon>Pyralidae</taxon>
        <taxon>Galleriinae</taxon>
        <taxon>Galleria</taxon>
    </lineage>
</organism>
<keyword evidence="3" id="KW-1185">Reference proteome</keyword>
<evidence type="ECO:0000256" key="2">
    <source>
        <dbReference type="SAM" id="SignalP"/>
    </source>
</evidence>
<accession>A0ABM3ME04</accession>
<name>A0ABM3ME04_GALME</name>
<dbReference type="RefSeq" id="XP_052749325.1">
    <property type="nucleotide sequence ID" value="XM_052893365.1"/>
</dbReference>
<dbReference type="GeneID" id="128200303"/>